<proteinExistence type="predicted"/>
<evidence type="ECO:0000256" key="1">
    <source>
        <dbReference type="SAM" id="Phobius"/>
    </source>
</evidence>
<keyword evidence="2" id="KW-1185">Reference proteome</keyword>
<evidence type="ECO:0000313" key="2">
    <source>
        <dbReference type="Proteomes" id="UP000887564"/>
    </source>
</evidence>
<dbReference type="Proteomes" id="UP000887564">
    <property type="component" value="Unplaced"/>
</dbReference>
<name>A0A914RJ07_PAREQ</name>
<protein>
    <submittedName>
        <fullName evidence="3">Uncharacterized protein</fullName>
    </submittedName>
</protein>
<reference evidence="3" key="1">
    <citation type="submission" date="2022-11" db="UniProtKB">
        <authorList>
            <consortium name="WormBaseParasite"/>
        </authorList>
    </citation>
    <scope>IDENTIFICATION</scope>
</reference>
<keyword evidence="1" id="KW-1133">Transmembrane helix</keyword>
<dbReference type="WBParaSite" id="PEQ_0000178201-mRNA-1">
    <property type="protein sequence ID" value="PEQ_0000178201-mRNA-1"/>
    <property type="gene ID" value="PEQ_0000178201"/>
</dbReference>
<organism evidence="2 3">
    <name type="scientific">Parascaris equorum</name>
    <name type="common">Equine roundworm</name>
    <dbReference type="NCBI Taxonomy" id="6256"/>
    <lineage>
        <taxon>Eukaryota</taxon>
        <taxon>Metazoa</taxon>
        <taxon>Ecdysozoa</taxon>
        <taxon>Nematoda</taxon>
        <taxon>Chromadorea</taxon>
        <taxon>Rhabditida</taxon>
        <taxon>Spirurina</taxon>
        <taxon>Ascaridomorpha</taxon>
        <taxon>Ascaridoidea</taxon>
        <taxon>Ascarididae</taxon>
        <taxon>Parascaris</taxon>
    </lineage>
</organism>
<dbReference type="AlphaFoldDB" id="A0A914RJ07"/>
<evidence type="ECO:0000313" key="3">
    <source>
        <dbReference type="WBParaSite" id="PEQ_0000178201-mRNA-1"/>
    </source>
</evidence>
<sequence>MTAGQWLHADSIVIFRMERHWYSLHVWMVCCGFGMLEMENRLW</sequence>
<feature type="transmembrane region" description="Helical" evidence="1">
    <location>
        <begin position="20"/>
        <end position="38"/>
    </location>
</feature>
<keyword evidence="1" id="KW-0812">Transmembrane</keyword>
<keyword evidence="1" id="KW-0472">Membrane</keyword>
<accession>A0A914RJ07</accession>